<name>A0A9P4JKG8_9PLEO</name>
<dbReference type="EMBL" id="ML994005">
    <property type="protein sequence ID" value="KAF2200800.1"/>
    <property type="molecule type" value="Genomic_DNA"/>
</dbReference>
<dbReference type="AlphaFoldDB" id="A0A9P4JKG8"/>
<dbReference type="Proteomes" id="UP000799536">
    <property type="component" value="Unassembled WGS sequence"/>
</dbReference>
<organism evidence="1 2">
    <name type="scientific">Delitschia confertaspora ATCC 74209</name>
    <dbReference type="NCBI Taxonomy" id="1513339"/>
    <lineage>
        <taxon>Eukaryota</taxon>
        <taxon>Fungi</taxon>
        <taxon>Dikarya</taxon>
        <taxon>Ascomycota</taxon>
        <taxon>Pezizomycotina</taxon>
        <taxon>Dothideomycetes</taxon>
        <taxon>Pleosporomycetidae</taxon>
        <taxon>Pleosporales</taxon>
        <taxon>Delitschiaceae</taxon>
        <taxon>Delitschia</taxon>
    </lineage>
</organism>
<sequence>MRRGEVVQVMEIGVSFMGSWLPPSGWWWRTDVVPGYGSSLTEERHERSFRCRAGQPKPSLPRRFLGSQLLWLPHNPRSTVINPIKTPIPFFLLASSQLIRICVQAEIERDRETAHIYPSAKPDVEKPASRANPTIPKACFSVTRTGLVNTEKQFTCWV</sequence>
<evidence type="ECO:0000313" key="2">
    <source>
        <dbReference type="Proteomes" id="UP000799536"/>
    </source>
</evidence>
<keyword evidence="2" id="KW-1185">Reference proteome</keyword>
<reference evidence="1" key="1">
    <citation type="journal article" date="2020" name="Stud. Mycol.">
        <title>101 Dothideomycetes genomes: a test case for predicting lifestyles and emergence of pathogens.</title>
        <authorList>
            <person name="Haridas S."/>
            <person name="Albert R."/>
            <person name="Binder M."/>
            <person name="Bloem J."/>
            <person name="Labutti K."/>
            <person name="Salamov A."/>
            <person name="Andreopoulos B."/>
            <person name="Baker S."/>
            <person name="Barry K."/>
            <person name="Bills G."/>
            <person name="Bluhm B."/>
            <person name="Cannon C."/>
            <person name="Castanera R."/>
            <person name="Culley D."/>
            <person name="Daum C."/>
            <person name="Ezra D."/>
            <person name="Gonzalez J."/>
            <person name="Henrissat B."/>
            <person name="Kuo A."/>
            <person name="Liang C."/>
            <person name="Lipzen A."/>
            <person name="Lutzoni F."/>
            <person name="Magnuson J."/>
            <person name="Mondo S."/>
            <person name="Nolan M."/>
            <person name="Ohm R."/>
            <person name="Pangilinan J."/>
            <person name="Park H.-J."/>
            <person name="Ramirez L."/>
            <person name="Alfaro M."/>
            <person name="Sun H."/>
            <person name="Tritt A."/>
            <person name="Yoshinaga Y."/>
            <person name="Zwiers L.-H."/>
            <person name="Turgeon B."/>
            <person name="Goodwin S."/>
            <person name="Spatafora J."/>
            <person name="Crous P."/>
            <person name="Grigoriev I."/>
        </authorList>
    </citation>
    <scope>NUCLEOTIDE SEQUENCE</scope>
    <source>
        <strain evidence="1">ATCC 74209</strain>
    </source>
</reference>
<protein>
    <submittedName>
        <fullName evidence="1">Uncharacterized protein</fullName>
    </submittedName>
</protein>
<proteinExistence type="predicted"/>
<comment type="caution">
    <text evidence="1">The sequence shown here is derived from an EMBL/GenBank/DDBJ whole genome shotgun (WGS) entry which is preliminary data.</text>
</comment>
<accession>A0A9P4JKG8</accession>
<evidence type="ECO:0000313" key="1">
    <source>
        <dbReference type="EMBL" id="KAF2200800.1"/>
    </source>
</evidence>
<gene>
    <name evidence="1" type="ORF">GQ43DRAFT_60886</name>
</gene>